<evidence type="ECO:0000256" key="1">
    <source>
        <dbReference type="SAM" id="MobiDB-lite"/>
    </source>
</evidence>
<evidence type="ECO:0000313" key="3">
    <source>
        <dbReference type="Proteomes" id="UP001604336"/>
    </source>
</evidence>
<accession>A0ABD1Q443</accession>
<feature type="compositionally biased region" description="Acidic residues" evidence="1">
    <location>
        <begin position="40"/>
        <end position="56"/>
    </location>
</feature>
<protein>
    <submittedName>
        <fullName evidence="2">Uncharacterized protein</fullName>
    </submittedName>
</protein>
<gene>
    <name evidence="2" type="ORF">Adt_39103</name>
</gene>
<dbReference type="PANTHER" id="PTHR37175">
    <property type="entry name" value="BNAA08G28800D PROTEIN"/>
    <property type="match status" value="1"/>
</dbReference>
<dbReference type="Proteomes" id="UP001604336">
    <property type="component" value="Unassembled WGS sequence"/>
</dbReference>
<dbReference type="EMBL" id="JBFOLK010000012">
    <property type="protein sequence ID" value="KAL2470967.1"/>
    <property type="molecule type" value="Genomic_DNA"/>
</dbReference>
<sequence>MNAVENSAMGFVQDNAGGSDSDTNSEEAFEYYQPISTVTGEDDDGTLSDRNSDDDVVNNHYSNFHPLPNGYASAHCVGNGFSSLDLSDEEEKDEDEEEERTSDTSESERGHRNCVSERTRDGATLL</sequence>
<proteinExistence type="predicted"/>
<comment type="caution">
    <text evidence="2">The sequence shown here is derived from an EMBL/GenBank/DDBJ whole genome shotgun (WGS) entry which is preliminary data.</text>
</comment>
<dbReference type="PANTHER" id="PTHR37175:SF1">
    <property type="entry name" value="CONSTANS-LIKE PROTEIN-RELATED"/>
    <property type="match status" value="1"/>
</dbReference>
<feature type="region of interest" description="Disordered" evidence="1">
    <location>
        <begin position="1"/>
        <end position="126"/>
    </location>
</feature>
<keyword evidence="3" id="KW-1185">Reference proteome</keyword>
<dbReference type="AlphaFoldDB" id="A0ABD1Q443"/>
<feature type="compositionally biased region" description="Acidic residues" evidence="1">
    <location>
        <begin position="86"/>
        <end position="100"/>
    </location>
</feature>
<name>A0ABD1Q443_9LAMI</name>
<evidence type="ECO:0000313" key="2">
    <source>
        <dbReference type="EMBL" id="KAL2470967.1"/>
    </source>
</evidence>
<feature type="compositionally biased region" description="Basic and acidic residues" evidence="1">
    <location>
        <begin position="101"/>
        <end position="126"/>
    </location>
</feature>
<reference evidence="3" key="1">
    <citation type="submission" date="2024-07" db="EMBL/GenBank/DDBJ databases">
        <title>Two chromosome-level genome assemblies of Korean endemic species Abeliophyllum distichum and Forsythia ovata (Oleaceae).</title>
        <authorList>
            <person name="Jang H."/>
        </authorList>
    </citation>
    <scope>NUCLEOTIDE SEQUENCE [LARGE SCALE GENOMIC DNA]</scope>
</reference>
<organism evidence="2 3">
    <name type="scientific">Abeliophyllum distichum</name>
    <dbReference type="NCBI Taxonomy" id="126358"/>
    <lineage>
        <taxon>Eukaryota</taxon>
        <taxon>Viridiplantae</taxon>
        <taxon>Streptophyta</taxon>
        <taxon>Embryophyta</taxon>
        <taxon>Tracheophyta</taxon>
        <taxon>Spermatophyta</taxon>
        <taxon>Magnoliopsida</taxon>
        <taxon>eudicotyledons</taxon>
        <taxon>Gunneridae</taxon>
        <taxon>Pentapetalae</taxon>
        <taxon>asterids</taxon>
        <taxon>lamiids</taxon>
        <taxon>Lamiales</taxon>
        <taxon>Oleaceae</taxon>
        <taxon>Forsythieae</taxon>
        <taxon>Abeliophyllum</taxon>
    </lineage>
</organism>